<dbReference type="EMBL" id="BMCT01000008">
    <property type="protein sequence ID" value="GGF80912.1"/>
    <property type="molecule type" value="Genomic_DNA"/>
</dbReference>
<dbReference type="Proteomes" id="UP000606044">
    <property type="component" value="Unassembled WGS sequence"/>
</dbReference>
<evidence type="ECO:0000259" key="3">
    <source>
        <dbReference type="Pfam" id="PF02974"/>
    </source>
</evidence>
<gene>
    <name evidence="4" type="ORF">GCM10007301_46250</name>
</gene>
<evidence type="ECO:0000256" key="1">
    <source>
        <dbReference type="ARBA" id="ARBA00022729"/>
    </source>
</evidence>
<dbReference type="InterPro" id="IPR021140">
    <property type="entry name" value="Inh/Omp19"/>
</dbReference>
<dbReference type="RefSeq" id="WP_188583044.1">
    <property type="nucleotide sequence ID" value="NZ_BMCT01000008.1"/>
</dbReference>
<feature type="chain" id="PRO_5037064951" description="Alkaline proteinase inhibitor/ Outer membrane lipoprotein Omp19 domain-containing protein" evidence="2">
    <location>
        <begin position="25"/>
        <end position="137"/>
    </location>
</feature>
<keyword evidence="1 2" id="KW-0732">Signal</keyword>
<dbReference type="Pfam" id="PF02974">
    <property type="entry name" value="Inh"/>
    <property type="match status" value="1"/>
</dbReference>
<sequence length="137" mass="15513">MRNLLQIAALLLLAAQLLAAPALAQSPQPLNLDELDPKEVKDFLGPWIIKDVKGKRQCRVVLKREAMIGGMQITVDPKCKAVFPVMDDIAAWRLMEGWEIQLVDAVRKTRIRFFTPDNRYVADPETDGIFTIEQGKR</sequence>
<evidence type="ECO:0000313" key="5">
    <source>
        <dbReference type="Proteomes" id="UP000606044"/>
    </source>
</evidence>
<protein>
    <recommendedName>
        <fullName evidence="3">Alkaline proteinase inhibitor/ Outer membrane lipoprotein Omp19 domain-containing protein</fullName>
    </recommendedName>
</protein>
<dbReference type="AlphaFoldDB" id="A0A917CAK6"/>
<reference evidence="4" key="2">
    <citation type="submission" date="2020-09" db="EMBL/GenBank/DDBJ databases">
        <authorList>
            <person name="Sun Q."/>
            <person name="Sedlacek I."/>
        </authorList>
    </citation>
    <scope>NUCLEOTIDE SEQUENCE</scope>
    <source>
        <strain evidence="4">CCM 7897</strain>
    </source>
</reference>
<reference evidence="4" key="1">
    <citation type="journal article" date="2014" name="Int. J. Syst. Evol. Microbiol.">
        <title>Complete genome sequence of Corynebacterium casei LMG S-19264T (=DSM 44701T), isolated from a smear-ripened cheese.</title>
        <authorList>
            <consortium name="US DOE Joint Genome Institute (JGI-PGF)"/>
            <person name="Walter F."/>
            <person name="Albersmeier A."/>
            <person name="Kalinowski J."/>
            <person name="Ruckert C."/>
        </authorList>
    </citation>
    <scope>NUCLEOTIDE SEQUENCE</scope>
    <source>
        <strain evidence="4">CCM 7897</strain>
    </source>
</reference>
<evidence type="ECO:0000256" key="2">
    <source>
        <dbReference type="SAM" id="SignalP"/>
    </source>
</evidence>
<dbReference type="InterPro" id="IPR016085">
    <property type="entry name" value="Protease_inh_B-barrel_dom"/>
</dbReference>
<accession>A0A917CAK6</accession>
<dbReference type="Gene3D" id="2.40.128.10">
    <property type="match status" value="1"/>
</dbReference>
<name>A0A917CAK6_9HYPH</name>
<evidence type="ECO:0000313" key="4">
    <source>
        <dbReference type="EMBL" id="GGF80912.1"/>
    </source>
</evidence>
<feature type="domain" description="Alkaline proteinase inhibitor/ Outer membrane lipoprotein Omp19" evidence="3">
    <location>
        <begin position="40"/>
        <end position="125"/>
    </location>
</feature>
<keyword evidence="5" id="KW-1185">Reference proteome</keyword>
<proteinExistence type="predicted"/>
<comment type="caution">
    <text evidence="4">The sequence shown here is derived from an EMBL/GenBank/DDBJ whole genome shotgun (WGS) entry which is preliminary data.</text>
</comment>
<dbReference type="SUPFAM" id="SSF50882">
    <property type="entry name" value="beta-Barrel protease inhibitors"/>
    <property type="match status" value="1"/>
</dbReference>
<dbReference type="GO" id="GO:0004866">
    <property type="term" value="F:endopeptidase inhibitor activity"/>
    <property type="evidence" value="ECO:0007669"/>
    <property type="project" value="InterPro"/>
</dbReference>
<feature type="signal peptide" evidence="2">
    <location>
        <begin position="1"/>
        <end position="24"/>
    </location>
</feature>
<organism evidence="4 5">
    <name type="scientific">Azorhizobium oxalatiphilum</name>
    <dbReference type="NCBI Taxonomy" id="980631"/>
    <lineage>
        <taxon>Bacteria</taxon>
        <taxon>Pseudomonadati</taxon>
        <taxon>Pseudomonadota</taxon>
        <taxon>Alphaproteobacteria</taxon>
        <taxon>Hyphomicrobiales</taxon>
        <taxon>Xanthobacteraceae</taxon>
        <taxon>Azorhizobium</taxon>
    </lineage>
</organism>